<feature type="binding site" evidence="14">
    <location>
        <begin position="226"/>
        <end position="227"/>
    </location>
    <ligand>
        <name>FMN</name>
        <dbReference type="ChEBI" id="CHEBI:58210"/>
    </ligand>
</feature>
<gene>
    <name evidence="16" type="ORF">J2S20_001104</name>
</gene>
<evidence type="ECO:0000256" key="11">
    <source>
        <dbReference type="ARBA" id="ARBA00048802"/>
    </source>
</evidence>
<keyword evidence="17" id="KW-1185">Reference proteome</keyword>
<dbReference type="PROSITE" id="PS01136">
    <property type="entry name" value="UPF0034"/>
    <property type="match status" value="1"/>
</dbReference>
<dbReference type="InterPro" id="IPR001269">
    <property type="entry name" value="DUS_fam"/>
</dbReference>
<dbReference type="GO" id="GO:0050660">
    <property type="term" value="F:flavin adenine dinucleotide binding"/>
    <property type="evidence" value="ECO:0007669"/>
    <property type="project" value="InterPro"/>
</dbReference>
<keyword evidence="4 12" id="KW-0285">Flavoprotein</keyword>
<feature type="active site" description="Proton donor" evidence="13">
    <location>
        <position position="102"/>
    </location>
</feature>
<dbReference type="CDD" id="cd02801">
    <property type="entry name" value="DUS_like_FMN"/>
    <property type="match status" value="1"/>
</dbReference>
<feature type="binding site" evidence="14">
    <location>
        <position position="72"/>
    </location>
    <ligand>
        <name>FMN</name>
        <dbReference type="ChEBI" id="CHEBI:58210"/>
    </ligand>
</feature>
<evidence type="ECO:0000256" key="7">
    <source>
        <dbReference type="ARBA" id="ARBA00022857"/>
    </source>
</evidence>
<keyword evidence="8" id="KW-0694">RNA-binding</keyword>
<reference evidence="16" key="1">
    <citation type="submission" date="2023-07" db="EMBL/GenBank/DDBJ databases">
        <title>Genomic Encyclopedia of Type Strains, Phase IV (KMG-IV): sequencing the most valuable type-strain genomes for metagenomic binning, comparative biology and taxonomic classification.</title>
        <authorList>
            <person name="Goeker M."/>
        </authorList>
    </citation>
    <scope>NUCLEOTIDE SEQUENCE</scope>
    <source>
        <strain evidence="16">DSM 19659</strain>
    </source>
</reference>
<comment type="cofactor">
    <cofactor evidence="1 12 14">
        <name>FMN</name>
        <dbReference type="ChEBI" id="CHEBI:58210"/>
    </cofactor>
</comment>
<evidence type="ECO:0000313" key="16">
    <source>
        <dbReference type="EMBL" id="MDQ0152415.1"/>
    </source>
</evidence>
<keyword evidence="6 12" id="KW-0819">tRNA processing</keyword>
<evidence type="ECO:0000256" key="13">
    <source>
        <dbReference type="PIRSR" id="PIRSR006621-1"/>
    </source>
</evidence>
<sequence>MTVRIGNIELKHGIILAPMAGVSDLPFRTLCREQGCELAVTEMVSAKAVHYKNRGTAALLRTAESDRPLAVQLFGSDPEICAEVAEQFSEGPWDIIDFNMGCPVPKVVNNGEGARLMTEPKLAAEIIAAMVRRAGKPVTVKIRAGFDRANRNAPELAKRLEQAGAAAIAVHGRTREEYYMGRADRSVIRAVKEAVSIPVIGNGDIDSAEEAAKMFEETGCDGIMIARGAEGNPWLFSEVRSFLEYGVVPPRPGEAEKKHMILRHMEMQIAQDGEHMGILKMRSHIASYLHGIPGAARIRNEVNTAESRSALTEILNRAFPVDSVSQF</sequence>
<evidence type="ECO:0000256" key="9">
    <source>
        <dbReference type="ARBA" id="ARBA00023002"/>
    </source>
</evidence>
<accession>A0AAE3VA42</accession>
<organism evidence="16 17">
    <name type="scientific">Moryella indoligenes</name>
    <dbReference type="NCBI Taxonomy" id="371674"/>
    <lineage>
        <taxon>Bacteria</taxon>
        <taxon>Bacillati</taxon>
        <taxon>Bacillota</taxon>
        <taxon>Clostridia</taxon>
        <taxon>Lachnospirales</taxon>
        <taxon>Lachnospiraceae</taxon>
        <taxon>Moryella</taxon>
    </lineage>
</organism>
<evidence type="ECO:0000259" key="15">
    <source>
        <dbReference type="Pfam" id="PF01207"/>
    </source>
</evidence>
<evidence type="ECO:0000256" key="2">
    <source>
        <dbReference type="ARBA" id="ARBA00002790"/>
    </source>
</evidence>
<feature type="domain" description="DUS-like FMN-binding" evidence="15">
    <location>
        <begin position="15"/>
        <end position="315"/>
    </location>
</feature>
<evidence type="ECO:0000256" key="4">
    <source>
        <dbReference type="ARBA" id="ARBA00022630"/>
    </source>
</evidence>
<evidence type="ECO:0000256" key="14">
    <source>
        <dbReference type="PIRSR" id="PIRSR006621-2"/>
    </source>
</evidence>
<dbReference type="AlphaFoldDB" id="A0AAE3VA42"/>
<dbReference type="InterPro" id="IPR035587">
    <property type="entry name" value="DUS-like_FMN-bd"/>
</dbReference>
<evidence type="ECO:0000256" key="1">
    <source>
        <dbReference type="ARBA" id="ARBA00001917"/>
    </source>
</evidence>
<keyword evidence="7" id="KW-0521">NADP</keyword>
<dbReference type="EMBL" id="JAUSTO010000005">
    <property type="protein sequence ID" value="MDQ0152415.1"/>
    <property type="molecule type" value="Genomic_DNA"/>
</dbReference>
<name>A0AAE3VA42_9FIRM</name>
<dbReference type="PIRSF" id="PIRSF006621">
    <property type="entry name" value="Dus"/>
    <property type="match status" value="1"/>
</dbReference>
<keyword evidence="9 12" id="KW-0560">Oxidoreductase</keyword>
<evidence type="ECO:0000256" key="6">
    <source>
        <dbReference type="ARBA" id="ARBA00022694"/>
    </source>
</evidence>
<comment type="catalytic activity">
    <reaction evidence="10">
        <text>a 5,6-dihydrouridine in tRNA + NADP(+) = a uridine in tRNA + NADPH + H(+)</text>
        <dbReference type="Rhea" id="RHEA:23624"/>
        <dbReference type="Rhea" id="RHEA-COMP:13339"/>
        <dbReference type="Rhea" id="RHEA-COMP:13887"/>
        <dbReference type="ChEBI" id="CHEBI:15378"/>
        <dbReference type="ChEBI" id="CHEBI:57783"/>
        <dbReference type="ChEBI" id="CHEBI:58349"/>
        <dbReference type="ChEBI" id="CHEBI:65315"/>
        <dbReference type="ChEBI" id="CHEBI:74443"/>
    </reaction>
</comment>
<evidence type="ECO:0000256" key="8">
    <source>
        <dbReference type="ARBA" id="ARBA00022884"/>
    </source>
</evidence>
<evidence type="ECO:0000256" key="12">
    <source>
        <dbReference type="PIRNR" id="PIRNR006621"/>
    </source>
</evidence>
<keyword evidence="5 12" id="KW-0288">FMN</keyword>
<dbReference type="Proteomes" id="UP001241537">
    <property type="component" value="Unassembled WGS sequence"/>
</dbReference>
<protein>
    <recommendedName>
        <fullName evidence="12">tRNA-dihydrouridine synthase</fullName>
        <ecNumber evidence="12">1.3.1.-</ecNumber>
    </recommendedName>
</protein>
<dbReference type="Gene3D" id="1.10.1200.80">
    <property type="entry name" value="Putative flavin oxidoreducatase, domain 2"/>
    <property type="match status" value="1"/>
</dbReference>
<dbReference type="Pfam" id="PF01207">
    <property type="entry name" value="Dus"/>
    <property type="match status" value="1"/>
</dbReference>
<comment type="similarity">
    <text evidence="12">Belongs to the dus family.</text>
</comment>
<evidence type="ECO:0000313" key="17">
    <source>
        <dbReference type="Proteomes" id="UP001241537"/>
    </source>
</evidence>
<dbReference type="InterPro" id="IPR004652">
    <property type="entry name" value="DusB-like"/>
</dbReference>
<dbReference type="InterPro" id="IPR018517">
    <property type="entry name" value="tRNA_hU_synthase_CS"/>
</dbReference>
<dbReference type="PANTHER" id="PTHR45846:SF1">
    <property type="entry name" value="TRNA-DIHYDROURIDINE(47) SYNTHASE [NAD(P)(+)]-LIKE"/>
    <property type="match status" value="1"/>
</dbReference>
<dbReference type="InterPro" id="IPR013785">
    <property type="entry name" value="Aldolase_TIM"/>
</dbReference>
<dbReference type="InterPro" id="IPR024036">
    <property type="entry name" value="tRNA-dHydroUridine_Synthase_C"/>
</dbReference>
<comment type="catalytic activity">
    <reaction evidence="11">
        <text>a 5,6-dihydrouridine in tRNA + NAD(+) = a uridine in tRNA + NADH + H(+)</text>
        <dbReference type="Rhea" id="RHEA:54452"/>
        <dbReference type="Rhea" id="RHEA-COMP:13339"/>
        <dbReference type="Rhea" id="RHEA-COMP:13887"/>
        <dbReference type="ChEBI" id="CHEBI:15378"/>
        <dbReference type="ChEBI" id="CHEBI:57540"/>
        <dbReference type="ChEBI" id="CHEBI:57945"/>
        <dbReference type="ChEBI" id="CHEBI:65315"/>
        <dbReference type="ChEBI" id="CHEBI:74443"/>
    </reaction>
</comment>
<dbReference type="SUPFAM" id="SSF51395">
    <property type="entry name" value="FMN-linked oxidoreductases"/>
    <property type="match status" value="1"/>
</dbReference>
<comment type="caution">
    <text evidence="16">The sequence shown here is derived from an EMBL/GenBank/DDBJ whole genome shotgun (WGS) entry which is preliminary data.</text>
</comment>
<evidence type="ECO:0000256" key="10">
    <source>
        <dbReference type="ARBA" id="ARBA00048205"/>
    </source>
</evidence>
<evidence type="ECO:0000256" key="3">
    <source>
        <dbReference type="ARBA" id="ARBA00022555"/>
    </source>
</evidence>
<dbReference type="GO" id="GO:0017150">
    <property type="term" value="F:tRNA dihydrouridine synthase activity"/>
    <property type="evidence" value="ECO:0007669"/>
    <property type="project" value="InterPro"/>
</dbReference>
<dbReference type="RefSeq" id="WP_307254049.1">
    <property type="nucleotide sequence ID" value="NZ_JAUSTO010000005.1"/>
</dbReference>
<keyword evidence="14" id="KW-0547">Nucleotide-binding</keyword>
<feature type="binding site" evidence="14">
    <location>
        <position position="171"/>
    </location>
    <ligand>
        <name>FMN</name>
        <dbReference type="ChEBI" id="CHEBI:58210"/>
    </ligand>
</feature>
<dbReference type="NCBIfam" id="TIGR00737">
    <property type="entry name" value="nifR3_yhdG"/>
    <property type="match status" value="1"/>
</dbReference>
<feature type="binding site" evidence="14">
    <location>
        <position position="141"/>
    </location>
    <ligand>
        <name>FMN</name>
        <dbReference type="ChEBI" id="CHEBI:58210"/>
    </ligand>
</feature>
<dbReference type="PANTHER" id="PTHR45846">
    <property type="entry name" value="TRNA-DIHYDROURIDINE(47) SYNTHASE [NAD(P)(+)]-LIKE"/>
    <property type="match status" value="1"/>
</dbReference>
<feature type="binding site" evidence="14">
    <location>
        <begin position="18"/>
        <end position="20"/>
    </location>
    <ligand>
        <name>FMN</name>
        <dbReference type="ChEBI" id="CHEBI:58210"/>
    </ligand>
</feature>
<dbReference type="GO" id="GO:0000049">
    <property type="term" value="F:tRNA binding"/>
    <property type="evidence" value="ECO:0007669"/>
    <property type="project" value="UniProtKB-KW"/>
</dbReference>
<dbReference type="EC" id="1.3.1.-" evidence="12"/>
<evidence type="ECO:0000256" key="5">
    <source>
        <dbReference type="ARBA" id="ARBA00022643"/>
    </source>
</evidence>
<dbReference type="Gene3D" id="3.20.20.70">
    <property type="entry name" value="Aldolase class I"/>
    <property type="match status" value="1"/>
</dbReference>
<comment type="function">
    <text evidence="2 12">Catalyzes the synthesis of 5,6-dihydrouridine (D), a modified base found in the D-loop of most tRNAs, via the reduction of the C5-C6 double bond in target uridines.</text>
</comment>
<keyword evidence="3" id="KW-0820">tRNA-binding</keyword>
<proteinExistence type="inferred from homology"/>